<organism evidence="1 2">
    <name type="scientific">Candidatus Erysipelatoclostridium merdavium</name>
    <dbReference type="NCBI Taxonomy" id="2838566"/>
    <lineage>
        <taxon>Bacteria</taxon>
        <taxon>Bacillati</taxon>
        <taxon>Bacillota</taxon>
        <taxon>Erysipelotrichia</taxon>
        <taxon>Erysipelotrichales</taxon>
        <taxon>Erysipelotrichales incertae sedis</taxon>
    </lineage>
</organism>
<accession>A0A9D2BMY3</accession>
<proteinExistence type="predicted"/>
<comment type="caution">
    <text evidence="1">The sequence shown here is derived from an EMBL/GenBank/DDBJ whole genome shotgun (WGS) entry which is preliminary data.</text>
</comment>
<dbReference type="InterPro" id="IPR027417">
    <property type="entry name" value="P-loop_NTPase"/>
</dbReference>
<evidence type="ECO:0000313" key="1">
    <source>
        <dbReference type="EMBL" id="HIX81402.1"/>
    </source>
</evidence>
<sequence>MTANKFMHIGARALDPTTIINTMPNILNLVNTIDTFRKNAFSYQQSKLVNDSNIKEQYDNVVSILGNRGIGKTSTMLTIIRELRNGTYFDEDRNKNDKIIDVFSPLIAPEDMSENSDILGWIIIVLEKIYEDLKEKDLTYTQEKLFQELDYYFVELKRFYQYRKPESNVVINESYENTSDFARRKIEYERGDFELVPLFQMVFESLIKLLKIRNTYKYSINSDTKEGTPLIFFFFDDVDVATKHSISILRDIMTFLSHPNVVVFISGDYKVFSQSATLNMLAEEKLNYNAINTSYIYGADDVNDCAINLAKSRSEFFLRKVLPPMYRYELKKLSNEDKANISYKIDGKKDYNIIELIDQIFKLPNNKENFLYITTEFSLGEDFFDIYENYLVNKDGLLEIKKDGNSKRYIVYPYLSLFSTSARGFVNVYNYLYNLLGVQKKWDLRDLSDLLDIIINSKSTFIRYKNEISKYLRLNKNIYIDGANDGTNLIIDCEELRLFIQTIPKPTTLSELREYESLIILPIFFNELGYRILNNGTEENYKVRYKSVQYKLKELFMNQFMAKINPDLNLLPDTQSFKMILSFYYRITSRMSITALSNILVNQTTNEMKNSVYNIRNDKKYFVQLFRCYLYFNKVIYFEIEEDNNHYYIYQNSKFYDIETLIPKGKELLYGKKVIWHHLTEEKYRQALVSNENEREIYEKILSIYIYFMFKEECLSWVSNLYLHAKNCMMIFDKNDLNYGLYPFSYYYNTTIFPIVDSLKAILNSDNKYILELEYHLYKLSEIIDIKLLIDSSMKEEIKKIKDNLVEKYQNTIFELDLLDDTMFNNQHPEIDELYLDINERLRENMAINDIEMDNERYAEDFEDR</sequence>
<protein>
    <recommendedName>
        <fullName evidence="3">KAP NTPase domain-containing protein</fullName>
    </recommendedName>
</protein>
<gene>
    <name evidence="1" type="ORF">H9980_05435</name>
</gene>
<dbReference type="Proteomes" id="UP000886724">
    <property type="component" value="Unassembled WGS sequence"/>
</dbReference>
<dbReference type="AlphaFoldDB" id="A0A9D2BMY3"/>
<reference evidence="1" key="2">
    <citation type="submission" date="2021-04" db="EMBL/GenBank/DDBJ databases">
        <authorList>
            <person name="Gilroy R."/>
        </authorList>
    </citation>
    <scope>NUCLEOTIDE SEQUENCE</scope>
    <source>
        <strain evidence="1">ChiGjej1B1-14440</strain>
    </source>
</reference>
<dbReference type="EMBL" id="DXET01000119">
    <property type="protein sequence ID" value="HIX81402.1"/>
    <property type="molecule type" value="Genomic_DNA"/>
</dbReference>
<dbReference type="Gene3D" id="3.40.50.300">
    <property type="entry name" value="P-loop containing nucleotide triphosphate hydrolases"/>
    <property type="match status" value="1"/>
</dbReference>
<evidence type="ECO:0000313" key="2">
    <source>
        <dbReference type="Proteomes" id="UP000886724"/>
    </source>
</evidence>
<feature type="non-terminal residue" evidence="1">
    <location>
        <position position="865"/>
    </location>
</feature>
<dbReference type="SUPFAM" id="SSF52540">
    <property type="entry name" value="P-loop containing nucleoside triphosphate hydrolases"/>
    <property type="match status" value="1"/>
</dbReference>
<reference evidence="1" key="1">
    <citation type="journal article" date="2021" name="PeerJ">
        <title>Extensive microbial diversity within the chicken gut microbiome revealed by metagenomics and culture.</title>
        <authorList>
            <person name="Gilroy R."/>
            <person name="Ravi A."/>
            <person name="Getino M."/>
            <person name="Pursley I."/>
            <person name="Horton D.L."/>
            <person name="Alikhan N.F."/>
            <person name="Baker D."/>
            <person name="Gharbi K."/>
            <person name="Hall N."/>
            <person name="Watson M."/>
            <person name="Adriaenssens E.M."/>
            <person name="Foster-Nyarko E."/>
            <person name="Jarju S."/>
            <person name="Secka A."/>
            <person name="Antonio M."/>
            <person name="Oren A."/>
            <person name="Chaudhuri R.R."/>
            <person name="La Ragione R."/>
            <person name="Hildebrand F."/>
            <person name="Pallen M.J."/>
        </authorList>
    </citation>
    <scope>NUCLEOTIDE SEQUENCE</scope>
    <source>
        <strain evidence="1">ChiGjej1B1-14440</strain>
    </source>
</reference>
<name>A0A9D2BMY3_9FIRM</name>
<evidence type="ECO:0008006" key="3">
    <source>
        <dbReference type="Google" id="ProtNLM"/>
    </source>
</evidence>